<dbReference type="SUPFAM" id="SSF64182">
    <property type="entry name" value="DHH phosphoesterases"/>
    <property type="match status" value="1"/>
</dbReference>
<reference evidence="1" key="1">
    <citation type="submission" date="2020-09" db="EMBL/GenBank/DDBJ databases">
        <authorList>
            <person name="Yoon J.-W."/>
        </authorList>
    </citation>
    <scope>NUCLEOTIDE SEQUENCE</scope>
    <source>
        <strain evidence="1">KMU-158</strain>
    </source>
</reference>
<protein>
    <submittedName>
        <fullName evidence="1">DHH family phosphoesterase</fullName>
    </submittedName>
</protein>
<sequence>MNFIDVFNGDADGICALLQLRLAQPCDSQLVTGVKRDIDLLNRVQAQAGDQLTVLDVSLDKNRSGLESALAAGAEVFYVDHHFAGDIPDHPKLTTRINTAADVCTSLLVNGHLQGAFAAWAVVGAFGDNLRQSAFTVAKSLSLSEAELESLEKLGIYLNYNGYGADLDDLHFKPDALFKRLLSYNNPLDFIADGAGVFSQLEQGYEADMGSAAALQALHQNETSAVFILPNEAWARRVSGVYSNDLANGSPDRAHAVLTEKANGNFLISIRAPLSNKVGADEFCRQFPTGGGRAAAAGINDLPGEQLANFVERFDRFYRELAA</sequence>
<dbReference type="RefSeq" id="WP_190766235.1">
    <property type="nucleotide sequence ID" value="NZ_JACXLD010000008.1"/>
</dbReference>
<comment type="caution">
    <text evidence="1">The sequence shown here is derived from an EMBL/GenBank/DDBJ whole genome shotgun (WGS) entry which is preliminary data.</text>
</comment>
<organism evidence="1 2">
    <name type="scientific">Spongiibacter pelagi</name>
    <dbReference type="NCBI Taxonomy" id="2760804"/>
    <lineage>
        <taxon>Bacteria</taxon>
        <taxon>Pseudomonadati</taxon>
        <taxon>Pseudomonadota</taxon>
        <taxon>Gammaproteobacteria</taxon>
        <taxon>Cellvibrionales</taxon>
        <taxon>Spongiibacteraceae</taxon>
        <taxon>Spongiibacter</taxon>
    </lineage>
</organism>
<proteinExistence type="predicted"/>
<evidence type="ECO:0000313" key="1">
    <source>
        <dbReference type="EMBL" id="MBD2859912.1"/>
    </source>
</evidence>
<evidence type="ECO:0000313" key="2">
    <source>
        <dbReference type="Proteomes" id="UP000610558"/>
    </source>
</evidence>
<name>A0A927C4L6_9GAMM</name>
<dbReference type="InterPro" id="IPR038763">
    <property type="entry name" value="DHH_sf"/>
</dbReference>
<dbReference type="Proteomes" id="UP000610558">
    <property type="component" value="Unassembled WGS sequence"/>
</dbReference>
<dbReference type="AlphaFoldDB" id="A0A927C4L6"/>
<keyword evidence="2" id="KW-1185">Reference proteome</keyword>
<gene>
    <name evidence="1" type="ORF">IB286_12955</name>
</gene>
<accession>A0A927C4L6</accession>
<dbReference type="EMBL" id="JACXLD010000008">
    <property type="protein sequence ID" value="MBD2859912.1"/>
    <property type="molecule type" value="Genomic_DNA"/>
</dbReference>